<comment type="caution">
    <text evidence="1">The sequence shown here is derived from an EMBL/GenBank/DDBJ whole genome shotgun (WGS) entry which is preliminary data.</text>
</comment>
<gene>
    <name evidence="1" type="ORF">K461DRAFT_58377</name>
</gene>
<dbReference type="Proteomes" id="UP000799439">
    <property type="component" value="Unassembled WGS sequence"/>
</dbReference>
<name>A0A9P4IT46_9PEZI</name>
<evidence type="ECO:0000313" key="1">
    <source>
        <dbReference type="EMBL" id="KAF2148209.1"/>
    </source>
</evidence>
<dbReference type="EMBL" id="ML996093">
    <property type="protein sequence ID" value="KAF2148209.1"/>
    <property type="molecule type" value="Genomic_DNA"/>
</dbReference>
<dbReference type="AlphaFoldDB" id="A0A9P4IT46"/>
<organism evidence="1 2">
    <name type="scientific">Myriangium duriaei CBS 260.36</name>
    <dbReference type="NCBI Taxonomy" id="1168546"/>
    <lineage>
        <taxon>Eukaryota</taxon>
        <taxon>Fungi</taxon>
        <taxon>Dikarya</taxon>
        <taxon>Ascomycota</taxon>
        <taxon>Pezizomycotina</taxon>
        <taxon>Dothideomycetes</taxon>
        <taxon>Dothideomycetidae</taxon>
        <taxon>Myriangiales</taxon>
        <taxon>Myriangiaceae</taxon>
        <taxon>Myriangium</taxon>
    </lineage>
</organism>
<accession>A0A9P4IT46</accession>
<sequence length="129" mass="14403">MHQHSHLHLHLHLRLHLLPRLHSCTPRSIMYMCSLLIDPPSRAFVTKSITEFLKTTNLGKVADTAGCRKWCIELGILRQSKSRPGWRSDAAEVGTSTVGRSVAGRTIVGSARDSRHRNHVADYRCDPGG</sequence>
<protein>
    <submittedName>
        <fullName evidence="1">Uncharacterized protein</fullName>
    </submittedName>
</protein>
<evidence type="ECO:0000313" key="2">
    <source>
        <dbReference type="Proteomes" id="UP000799439"/>
    </source>
</evidence>
<reference evidence="1" key="1">
    <citation type="journal article" date="2020" name="Stud. Mycol.">
        <title>101 Dothideomycetes genomes: a test case for predicting lifestyles and emergence of pathogens.</title>
        <authorList>
            <person name="Haridas S."/>
            <person name="Albert R."/>
            <person name="Binder M."/>
            <person name="Bloem J."/>
            <person name="Labutti K."/>
            <person name="Salamov A."/>
            <person name="Andreopoulos B."/>
            <person name="Baker S."/>
            <person name="Barry K."/>
            <person name="Bills G."/>
            <person name="Bluhm B."/>
            <person name="Cannon C."/>
            <person name="Castanera R."/>
            <person name="Culley D."/>
            <person name="Daum C."/>
            <person name="Ezra D."/>
            <person name="Gonzalez J."/>
            <person name="Henrissat B."/>
            <person name="Kuo A."/>
            <person name="Liang C."/>
            <person name="Lipzen A."/>
            <person name="Lutzoni F."/>
            <person name="Magnuson J."/>
            <person name="Mondo S."/>
            <person name="Nolan M."/>
            <person name="Ohm R."/>
            <person name="Pangilinan J."/>
            <person name="Park H.-J."/>
            <person name="Ramirez L."/>
            <person name="Alfaro M."/>
            <person name="Sun H."/>
            <person name="Tritt A."/>
            <person name="Yoshinaga Y."/>
            <person name="Zwiers L.-H."/>
            <person name="Turgeon B."/>
            <person name="Goodwin S."/>
            <person name="Spatafora J."/>
            <person name="Crous P."/>
            <person name="Grigoriev I."/>
        </authorList>
    </citation>
    <scope>NUCLEOTIDE SEQUENCE</scope>
    <source>
        <strain evidence="1">CBS 260.36</strain>
    </source>
</reference>
<keyword evidence="2" id="KW-1185">Reference proteome</keyword>
<proteinExistence type="predicted"/>